<reference evidence="2" key="1">
    <citation type="journal article" date="2021" name="Proc. Natl. Acad. Sci. U.S.A.">
        <title>A Catalog of Tens of Thousands of Viruses from Human Metagenomes Reveals Hidden Associations with Chronic Diseases.</title>
        <authorList>
            <person name="Tisza M.J."/>
            <person name="Buck C.B."/>
        </authorList>
    </citation>
    <scope>NUCLEOTIDE SEQUENCE</scope>
    <source>
        <strain evidence="2">CtZgq1</strain>
    </source>
</reference>
<dbReference type="EMBL" id="BK014762">
    <property type="protein sequence ID" value="DAD74586.1"/>
    <property type="molecule type" value="Genomic_DNA"/>
</dbReference>
<dbReference type="Gene3D" id="2.40.50.230">
    <property type="entry name" value="Gp5 N-terminal domain"/>
    <property type="match status" value="1"/>
</dbReference>
<dbReference type="InterPro" id="IPR037026">
    <property type="entry name" value="Vgr_OB-fold_dom_sf"/>
</dbReference>
<name>A0A8S5LXD9_9CAUD</name>
<dbReference type="SUPFAM" id="SSF69255">
    <property type="entry name" value="gp5 N-terminal domain-like"/>
    <property type="match status" value="1"/>
</dbReference>
<protein>
    <submittedName>
        <fullName evidence="2">Valine-glycine repeat protein</fullName>
    </submittedName>
</protein>
<sequence>MSEKFGKYIAYVRDNKDPMQKGRIKVQCPNVFGDGLSDWCEPVIPVAYNGHGDIAIPKLNDTVYIEFEEGDIKRPLYVGNFWGQFDTPLKAFDYDTNVRIINWDNCSIAMKGEEMIIVAPKKLYIQVGNSKITLTPNNIKMLADRIDLNE</sequence>
<feature type="domain" description="Gp5/Type VI secretion system Vgr protein OB-fold" evidence="1">
    <location>
        <begin position="8"/>
        <end position="82"/>
    </location>
</feature>
<dbReference type="Pfam" id="PF04717">
    <property type="entry name" value="Phage_base_V"/>
    <property type="match status" value="1"/>
</dbReference>
<proteinExistence type="predicted"/>
<accession>A0A8S5LXD9</accession>
<evidence type="ECO:0000313" key="2">
    <source>
        <dbReference type="EMBL" id="DAD74586.1"/>
    </source>
</evidence>
<dbReference type="InterPro" id="IPR006531">
    <property type="entry name" value="Gp5/Vgr_OB"/>
</dbReference>
<evidence type="ECO:0000259" key="1">
    <source>
        <dbReference type="Pfam" id="PF04717"/>
    </source>
</evidence>
<organism evidence="2">
    <name type="scientific">Myoviridae sp. ctZgq1</name>
    <dbReference type="NCBI Taxonomy" id="2826666"/>
    <lineage>
        <taxon>Viruses</taxon>
        <taxon>Duplodnaviria</taxon>
        <taxon>Heunggongvirae</taxon>
        <taxon>Uroviricota</taxon>
        <taxon>Caudoviricetes</taxon>
    </lineage>
</organism>